<organism evidence="1 2">
    <name type="scientific">Chryseobacterium arthrosphaerae</name>
    <dbReference type="NCBI Taxonomy" id="651561"/>
    <lineage>
        <taxon>Bacteria</taxon>
        <taxon>Pseudomonadati</taxon>
        <taxon>Bacteroidota</taxon>
        <taxon>Flavobacteriia</taxon>
        <taxon>Flavobacteriales</taxon>
        <taxon>Weeksellaceae</taxon>
        <taxon>Chryseobacterium group</taxon>
        <taxon>Chryseobacterium</taxon>
    </lineage>
</organism>
<sequence length="208" mass="23540">MVASQNAILKEKNQWQYIKYDQFGRVAFTGIASGGDRNAEQLLADSFVSNNVKRTNTVFFNREGMDVFYDPNDTYPNVNWVKLLSINYYDTYPAYSFNPAFPSAVLGQPVLKEVPLEGKTTKGLPVMNLVKNVEDDNWTKSYLYYDLKGRAVGSYSINHLGGYTRTESVLDFAGVTQQSKVYHKRLAADTEKVITQTLRMMPKQNVGS</sequence>
<comment type="caution">
    <text evidence="1">The sequence shown here is derived from an EMBL/GenBank/DDBJ whole genome shotgun (WGS) entry which is preliminary data.</text>
</comment>
<evidence type="ECO:0000313" key="2">
    <source>
        <dbReference type="Proteomes" id="UP000276953"/>
    </source>
</evidence>
<protein>
    <recommendedName>
        <fullName evidence="3">RHS repeat-associated core domain-containing protein</fullName>
    </recommendedName>
</protein>
<dbReference type="AlphaFoldDB" id="A0A432DS04"/>
<dbReference type="Proteomes" id="UP000276953">
    <property type="component" value="Unassembled WGS sequence"/>
</dbReference>
<proteinExistence type="predicted"/>
<name>A0A432DS04_9FLAO</name>
<evidence type="ECO:0000313" key="1">
    <source>
        <dbReference type="EMBL" id="RTZ45919.1"/>
    </source>
</evidence>
<accession>A0A432DS04</accession>
<evidence type="ECO:0008006" key="3">
    <source>
        <dbReference type="Google" id="ProtNLM"/>
    </source>
</evidence>
<reference evidence="1 2" key="1">
    <citation type="submission" date="2018-12" db="EMBL/GenBank/DDBJ databases">
        <title>Draft Genome Sequence of Chryseobacterium arthrosphaerae strain ED882-96 Isolated from the Blood of a Patient with Liver Cirrhosis in Taiwan.</title>
        <authorList>
            <person name="Lin J.-N."/>
            <person name="Lai C.-H."/>
            <person name="Yang C.-H."/>
            <person name="Huang Y.-H."/>
        </authorList>
    </citation>
    <scope>NUCLEOTIDE SEQUENCE [LARGE SCALE GENOMIC DNA]</scope>
    <source>
        <strain evidence="1 2">ED882-96</strain>
    </source>
</reference>
<dbReference type="EMBL" id="RYFC01000003">
    <property type="protein sequence ID" value="RTZ45919.1"/>
    <property type="molecule type" value="Genomic_DNA"/>
</dbReference>
<gene>
    <name evidence="1" type="ORF">EJ377_14525</name>
</gene>